<reference evidence="2 3" key="1">
    <citation type="submission" date="2018-04" db="EMBL/GenBank/DDBJ databases">
        <title>The genome of golden apple snail Pomacea canaliculata provides insight into stress tolerance and invasive adaptation.</title>
        <authorList>
            <person name="Liu C."/>
            <person name="Liu B."/>
            <person name="Ren Y."/>
            <person name="Zhang Y."/>
            <person name="Wang H."/>
            <person name="Li S."/>
            <person name="Jiang F."/>
            <person name="Yin L."/>
            <person name="Zhang G."/>
            <person name="Qian W."/>
            <person name="Fan W."/>
        </authorList>
    </citation>
    <scope>NUCLEOTIDE SEQUENCE [LARGE SCALE GENOMIC DNA]</scope>
    <source>
        <strain evidence="2">SZHN2017</strain>
        <tissue evidence="2">Muscle</tissue>
    </source>
</reference>
<name>A0A2T7PZF6_POMCA</name>
<organism evidence="2 3">
    <name type="scientific">Pomacea canaliculata</name>
    <name type="common">Golden apple snail</name>
    <dbReference type="NCBI Taxonomy" id="400727"/>
    <lineage>
        <taxon>Eukaryota</taxon>
        <taxon>Metazoa</taxon>
        <taxon>Spiralia</taxon>
        <taxon>Lophotrochozoa</taxon>
        <taxon>Mollusca</taxon>
        <taxon>Gastropoda</taxon>
        <taxon>Caenogastropoda</taxon>
        <taxon>Architaenioglossa</taxon>
        <taxon>Ampullarioidea</taxon>
        <taxon>Ampullariidae</taxon>
        <taxon>Pomacea</taxon>
    </lineage>
</organism>
<gene>
    <name evidence="2" type="ORF">C0Q70_01427</name>
</gene>
<accession>A0A2T7PZF6</accession>
<protein>
    <submittedName>
        <fullName evidence="2">Uncharacterized protein</fullName>
    </submittedName>
</protein>
<dbReference type="EMBL" id="PZQS01000001">
    <property type="protein sequence ID" value="PVD38804.1"/>
    <property type="molecule type" value="Genomic_DNA"/>
</dbReference>
<sequence>MPGRREEAKCLETGLSSFCMHTSFEPFWEGTSKQHSDFRVNAWSACHLKSQSTYSKLLRIRRKPLRAADVSHFASRGGAAAMAKGRRQSPKTVSPVPATGGHDSPPFHMSLEVCSSLTSSSTDAACFVQGSLGAVTKRATALRNLGRK</sequence>
<evidence type="ECO:0000313" key="2">
    <source>
        <dbReference type="EMBL" id="PVD38804.1"/>
    </source>
</evidence>
<feature type="region of interest" description="Disordered" evidence="1">
    <location>
        <begin position="76"/>
        <end position="104"/>
    </location>
</feature>
<dbReference type="Proteomes" id="UP000245119">
    <property type="component" value="Linkage Group LG1"/>
</dbReference>
<proteinExistence type="predicted"/>
<comment type="caution">
    <text evidence="2">The sequence shown here is derived from an EMBL/GenBank/DDBJ whole genome shotgun (WGS) entry which is preliminary data.</text>
</comment>
<dbReference type="AlphaFoldDB" id="A0A2T7PZF6"/>
<evidence type="ECO:0000256" key="1">
    <source>
        <dbReference type="SAM" id="MobiDB-lite"/>
    </source>
</evidence>
<keyword evidence="3" id="KW-1185">Reference proteome</keyword>
<evidence type="ECO:0000313" key="3">
    <source>
        <dbReference type="Proteomes" id="UP000245119"/>
    </source>
</evidence>